<evidence type="ECO:0000313" key="1">
    <source>
        <dbReference type="EMBL" id="CDF84142.1"/>
    </source>
</evidence>
<keyword evidence="2" id="KW-1185">Reference proteome</keyword>
<name>A0A024HI25_PSEKB</name>
<reference evidence="1 2" key="2">
    <citation type="submission" date="2014-05" db="EMBL/GenBank/DDBJ databases">
        <title>Genome sequence of the 3-chlorobenzoate degrading bacterium Pseudomonas knackmussii B13 shows multiple evidence for horizontal gene transfer.</title>
        <authorList>
            <person name="Miyazaki R."/>
            <person name="Bertelli C."/>
            <person name="Falquet L."/>
            <person name="Robinson-Rechavi M."/>
            <person name="Gharib W."/>
            <person name="Roy S."/>
            <person name="Van der Meer J.R."/>
        </authorList>
    </citation>
    <scope>NUCLEOTIDE SEQUENCE [LARGE SCALE GENOMIC DNA]</scope>
    <source>
        <strain evidence="1 2">B13</strain>
    </source>
</reference>
<dbReference type="EMBL" id="HG322950">
    <property type="protein sequence ID" value="CDF84142.1"/>
    <property type="molecule type" value="Genomic_DNA"/>
</dbReference>
<dbReference type="AlphaFoldDB" id="A0A024HI25"/>
<dbReference type="HOGENOM" id="CLU_952693_0_0_6"/>
<reference evidence="1 2" key="1">
    <citation type="submission" date="2013-03" db="EMBL/GenBank/DDBJ databases">
        <authorList>
            <person name="Linke B."/>
        </authorList>
    </citation>
    <scope>NUCLEOTIDE SEQUENCE [LARGE SCALE GENOMIC DNA]</scope>
    <source>
        <strain evidence="1 2">B13</strain>
    </source>
</reference>
<dbReference type="KEGG" id="pkc:PKB_2795"/>
<dbReference type="Proteomes" id="UP000025241">
    <property type="component" value="Chromosome I"/>
</dbReference>
<proteinExistence type="predicted"/>
<organism evidence="1 2">
    <name type="scientific">Pseudomonas knackmussii (strain DSM 6978 / CCUG 54928 / LMG 23759 / B13)</name>
    <dbReference type="NCBI Taxonomy" id="1301098"/>
    <lineage>
        <taxon>Bacteria</taxon>
        <taxon>Pseudomonadati</taxon>
        <taxon>Pseudomonadota</taxon>
        <taxon>Gammaproteobacteria</taxon>
        <taxon>Pseudomonadales</taxon>
        <taxon>Pseudomonadaceae</taxon>
        <taxon>Pseudomonas</taxon>
    </lineage>
</organism>
<accession>A0A024HI25</accession>
<gene>
    <name evidence="1" type="ORF">PKB_2795</name>
</gene>
<evidence type="ECO:0000313" key="2">
    <source>
        <dbReference type="Proteomes" id="UP000025241"/>
    </source>
</evidence>
<sequence length="292" mass="31868">MRHKLAQHRLVAVQRIEQPEQRDVGHGEVGHTLVAFPAHPHQPCTLGGELDQQVVQLREQPRVGGEVEQRRHEGVVKAPTALPVPHQARDRAGQVLGVVIAVQAQGQDVLHHRHRLAVLAMQIGYVAPLLAIAHRSRRARLADQAIATVGLEQRQGQQQDDLLAWLGRQLRQVQRRRQRVDLVAVDQRAVGQAYAQLRGLDPVEAQGLQVECHGLDAPGVNLGQVGDAFVGPGLPARLLLELLGRQQGPGDPQGAVDLHDDFLASDQAFALGICETSDRFTSMPSTWKCGTA</sequence>
<dbReference type="STRING" id="1301098.PKB_2795"/>
<protein>
    <submittedName>
        <fullName evidence="1">Uncharacterized protein</fullName>
    </submittedName>
</protein>